<name>A0A495DJM9_9PROT</name>
<dbReference type="OrthoDB" id="8481488at2"/>
<sequence length="174" mass="18530">MTSSHTNNVILQSDDIQSIIYIDGTFVITDGQPYDSGPTPKNLGKGQWEITVNCGRKKSDPVADKFNGLCGGALHEYAPQGGGGGTPDQLNFMFGVQVTFANATPITLYLAQGSNSSHNNWWIGGQNVVNDGKPDLILISNNLPIQVMRLSGSVSEIVFETLATSVSKDKLATA</sequence>
<organism evidence="1 2">
    <name type="scientific">Maricaulis maris</name>
    <dbReference type="NCBI Taxonomy" id="74318"/>
    <lineage>
        <taxon>Bacteria</taxon>
        <taxon>Pseudomonadati</taxon>
        <taxon>Pseudomonadota</taxon>
        <taxon>Alphaproteobacteria</taxon>
        <taxon>Maricaulales</taxon>
        <taxon>Maricaulaceae</taxon>
        <taxon>Maricaulis</taxon>
    </lineage>
</organism>
<comment type="caution">
    <text evidence="1">The sequence shown here is derived from an EMBL/GenBank/DDBJ whole genome shotgun (WGS) entry which is preliminary data.</text>
</comment>
<accession>A0A495DJM9</accession>
<dbReference type="RefSeq" id="WP_147422623.1">
    <property type="nucleotide sequence ID" value="NZ_RBIM01000002.1"/>
</dbReference>
<dbReference type="Proteomes" id="UP000273675">
    <property type="component" value="Unassembled WGS sequence"/>
</dbReference>
<gene>
    <name evidence="1" type="ORF">C7435_0770</name>
</gene>
<evidence type="ECO:0000313" key="2">
    <source>
        <dbReference type="Proteomes" id="UP000273675"/>
    </source>
</evidence>
<dbReference type="AlphaFoldDB" id="A0A495DJM9"/>
<protein>
    <submittedName>
        <fullName evidence="1">Uncharacterized protein</fullName>
    </submittedName>
</protein>
<evidence type="ECO:0000313" key="1">
    <source>
        <dbReference type="EMBL" id="RKR02830.1"/>
    </source>
</evidence>
<reference evidence="1 2" key="1">
    <citation type="submission" date="2018-10" db="EMBL/GenBank/DDBJ databases">
        <title>Genomic Encyclopedia of Type Strains, Phase IV (KMG-IV): sequencing the most valuable type-strain genomes for metagenomic binning, comparative biology and taxonomic classification.</title>
        <authorList>
            <person name="Goeker M."/>
        </authorList>
    </citation>
    <scope>NUCLEOTIDE SEQUENCE [LARGE SCALE GENOMIC DNA]</scope>
    <source>
        <strain evidence="1 2">DSM 4734</strain>
    </source>
</reference>
<dbReference type="EMBL" id="RBIM01000002">
    <property type="protein sequence ID" value="RKR02830.1"/>
    <property type="molecule type" value="Genomic_DNA"/>
</dbReference>
<proteinExistence type="predicted"/>